<gene>
    <name evidence="2" type="ORF">LLUT_LOCUS16661</name>
</gene>
<evidence type="ECO:0000313" key="3">
    <source>
        <dbReference type="Proteomes" id="UP001497480"/>
    </source>
</evidence>
<comment type="similarity">
    <text evidence="1">Belongs to the 'GDSL' lipolytic enzyme family.</text>
</comment>
<comment type="caution">
    <text evidence="2">The sequence shown here is derived from an EMBL/GenBank/DDBJ whole genome shotgun (WGS) entry which is preliminary data.</text>
</comment>
<dbReference type="Proteomes" id="UP001497480">
    <property type="component" value="Unassembled WGS sequence"/>
</dbReference>
<evidence type="ECO:0008006" key="4">
    <source>
        <dbReference type="Google" id="ProtNLM"/>
    </source>
</evidence>
<dbReference type="InterPro" id="IPR035669">
    <property type="entry name" value="SGNH_plant_lipase-like"/>
</dbReference>
<dbReference type="Gene3D" id="3.40.50.1110">
    <property type="entry name" value="SGNH hydrolase"/>
    <property type="match status" value="1"/>
</dbReference>
<dbReference type="PANTHER" id="PTHR45642">
    <property type="entry name" value="GDSL ESTERASE/LIPASE EXL3"/>
    <property type="match status" value="1"/>
</dbReference>
<accession>A0AAV1X348</accession>
<dbReference type="Pfam" id="PF00657">
    <property type="entry name" value="Lipase_GDSL"/>
    <property type="match status" value="1"/>
</dbReference>
<proteinExistence type="inferred from homology"/>
<dbReference type="CDD" id="cd01837">
    <property type="entry name" value="SGNH_plant_lipase_like"/>
    <property type="match status" value="1"/>
</dbReference>
<sequence length="367" mass="40270">MLALSFSGSNGTKIHLIVMMHVCTSVVITSKCINALSSPNFSSILAFGDSTVDSGNNNYILTLGKVNHFPYGKDFPGHVPTGRSSNGKLVTDLLASYLNIKDYVPPFLDPNLSNDQLLTGVCFASGGAGFDDFTSVSLGGGAISMLNQLELFKVYVTKLKGIVGEDKAVQILGDALVVISAGTNDFVNNFYDTPTRKMMFNMDMYQDFLQYKLQIFIQDLYDLGCRKFGIGGLPPIGCLPAQITLKHSMDRKCVEDENSDSKLYNLKLIERLPQIQALLPGSRLVYGDIYGPLINLITQHEKYGLEITNRGCCGTGLIEAATLCTELTPVCNDASKYVFWDSLHVTEVTNQYIAKYLETQALPQFQI</sequence>
<evidence type="ECO:0000313" key="2">
    <source>
        <dbReference type="EMBL" id="CAL0315601.1"/>
    </source>
</evidence>
<evidence type="ECO:0000256" key="1">
    <source>
        <dbReference type="ARBA" id="ARBA00008668"/>
    </source>
</evidence>
<protein>
    <recommendedName>
        <fullName evidence="4">GDSL esterase/lipase</fullName>
    </recommendedName>
</protein>
<dbReference type="GO" id="GO:0016788">
    <property type="term" value="F:hydrolase activity, acting on ester bonds"/>
    <property type="evidence" value="ECO:0007669"/>
    <property type="project" value="InterPro"/>
</dbReference>
<organism evidence="2 3">
    <name type="scientific">Lupinus luteus</name>
    <name type="common">European yellow lupine</name>
    <dbReference type="NCBI Taxonomy" id="3873"/>
    <lineage>
        <taxon>Eukaryota</taxon>
        <taxon>Viridiplantae</taxon>
        <taxon>Streptophyta</taxon>
        <taxon>Embryophyta</taxon>
        <taxon>Tracheophyta</taxon>
        <taxon>Spermatophyta</taxon>
        <taxon>Magnoliopsida</taxon>
        <taxon>eudicotyledons</taxon>
        <taxon>Gunneridae</taxon>
        <taxon>Pentapetalae</taxon>
        <taxon>rosids</taxon>
        <taxon>fabids</taxon>
        <taxon>Fabales</taxon>
        <taxon>Fabaceae</taxon>
        <taxon>Papilionoideae</taxon>
        <taxon>50 kb inversion clade</taxon>
        <taxon>genistoids sensu lato</taxon>
        <taxon>core genistoids</taxon>
        <taxon>Genisteae</taxon>
        <taxon>Lupinus</taxon>
    </lineage>
</organism>
<name>A0AAV1X348_LUPLU</name>
<dbReference type="InterPro" id="IPR050592">
    <property type="entry name" value="GDSL_lipolytic_enzyme"/>
</dbReference>
<dbReference type="SUPFAM" id="SSF52266">
    <property type="entry name" value="SGNH hydrolase"/>
    <property type="match status" value="1"/>
</dbReference>
<keyword evidence="3" id="KW-1185">Reference proteome</keyword>
<reference evidence="2 3" key="1">
    <citation type="submission" date="2024-03" db="EMBL/GenBank/DDBJ databases">
        <authorList>
            <person name="Martinez-Hernandez J."/>
        </authorList>
    </citation>
    <scope>NUCLEOTIDE SEQUENCE [LARGE SCALE GENOMIC DNA]</scope>
</reference>
<dbReference type="InterPro" id="IPR036514">
    <property type="entry name" value="SGNH_hydro_sf"/>
</dbReference>
<dbReference type="EMBL" id="CAXHTB010000011">
    <property type="protein sequence ID" value="CAL0315601.1"/>
    <property type="molecule type" value="Genomic_DNA"/>
</dbReference>
<dbReference type="InterPro" id="IPR001087">
    <property type="entry name" value="GDSL"/>
</dbReference>
<dbReference type="PANTHER" id="PTHR45642:SF120">
    <property type="entry name" value="GDSL-LIKE LIPASE_ACYLHYDROLASE"/>
    <property type="match status" value="1"/>
</dbReference>
<dbReference type="AlphaFoldDB" id="A0AAV1X348"/>